<evidence type="ECO:0000256" key="3">
    <source>
        <dbReference type="ARBA" id="ARBA00022553"/>
    </source>
</evidence>
<sequence>MRDALIQRTIDQLSSINILKNDLIKEHFRRSHNDLQALELEHKFLGIYQSIAQDAQNKSKSTNTEFGEISELLKVYEFKNLYLLDTNFQSLFSTKEKNLYPLSKESLESLLGTKGNLFQIIDASAYSESKETLLYYYIPIVDENQVVGSILVEEDFQKIQDILLENTGMGNTGESYFVAGDYRLRSTSRFFPDVPPLTISVDTESIRNAFQGLSKDHIIADYRGKKVLSVQRQIENTTLDWMLISEMDFDEAMAPIIELRNYLIGITLIILLLIVLITYFLSNAIARPILELKNIVFTLSKGIIPNQTPLTSSTDEIIQITKAINELTDGLKRTTDFAQEIGSGNFKTSFKTLSDFDMLGQALLHMRDELLILREKETKLEREKAIALLQGQEKERRRIIQELHDGVGQMLTVIRMQVDSLEADNESKAEIKNQINNTVNEVKRISYNVMPHALIDYGLEAALRGLCDHVKKYSSITVDFQYVKDIDRSLTFEMSIALFRIVQEALTNIVKHAHATKVSLHVLDKEDEVYVVVEDNGRGFVESEVLKKDGLGLRNIRERANLLDGYTEIHSSSKGTSIEVHIPIPTT</sequence>
<dbReference type="Gene3D" id="3.30.565.10">
    <property type="entry name" value="Histidine kinase-like ATPase, C-terminal domain"/>
    <property type="match status" value="1"/>
</dbReference>
<evidence type="ECO:0000256" key="9">
    <source>
        <dbReference type="SAM" id="Phobius"/>
    </source>
</evidence>
<reference evidence="11 12" key="1">
    <citation type="submission" date="2018-09" db="EMBL/GenBank/DDBJ databases">
        <authorList>
            <person name="Wang X."/>
            <person name="Du Z."/>
        </authorList>
    </citation>
    <scope>NUCLEOTIDE SEQUENCE [LARGE SCALE GENOMIC DNA]</scope>
    <source>
        <strain evidence="11 12">N3</strain>
    </source>
</reference>
<evidence type="ECO:0000256" key="1">
    <source>
        <dbReference type="ARBA" id="ARBA00000085"/>
    </source>
</evidence>
<evidence type="ECO:0000256" key="2">
    <source>
        <dbReference type="ARBA" id="ARBA00012438"/>
    </source>
</evidence>
<keyword evidence="5" id="KW-0547">Nucleotide-binding</keyword>
<keyword evidence="4" id="KW-0808">Transferase</keyword>
<dbReference type="Gene3D" id="6.10.340.10">
    <property type="match status" value="1"/>
</dbReference>
<keyword evidence="8" id="KW-0902">Two-component regulatory system</keyword>
<proteinExistence type="predicted"/>
<keyword evidence="3" id="KW-0597">Phosphoprotein</keyword>
<dbReference type="SUPFAM" id="SSF55874">
    <property type="entry name" value="ATPase domain of HSP90 chaperone/DNA topoisomerase II/histidine kinase"/>
    <property type="match status" value="1"/>
</dbReference>
<keyword evidence="6 11" id="KW-0418">Kinase</keyword>
<organism evidence="11 12">
    <name type="scientific">Algoriphagus lacus</name>
    <dbReference type="NCBI Taxonomy" id="2056311"/>
    <lineage>
        <taxon>Bacteria</taxon>
        <taxon>Pseudomonadati</taxon>
        <taxon>Bacteroidota</taxon>
        <taxon>Cytophagia</taxon>
        <taxon>Cytophagales</taxon>
        <taxon>Cyclobacteriaceae</taxon>
        <taxon>Algoriphagus</taxon>
    </lineage>
</organism>
<dbReference type="Proteomes" id="UP000283522">
    <property type="component" value="Unassembled WGS sequence"/>
</dbReference>
<dbReference type="PANTHER" id="PTHR24421:SF10">
    <property type="entry name" value="NITRATE_NITRITE SENSOR PROTEIN NARQ"/>
    <property type="match status" value="1"/>
</dbReference>
<evidence type="ECO:0000313" key="12">
    <source>
        <dbReference type="Proteomes" id="UP000283522"/>
    </source>
</evidence>
<keyword evidence="9" id="KW-1133">Transmembrane helix</keyword>
<gene>
    <name evidence="11" type="ORF">D0X99_18700</name>
</gene>
<keyword evidence="9" id="KW-0812">Transmembrane</keyword>
<evidence type="ECO:0000256" key="7">
    <source>
        <dbReference type="ARBA" id="ARBA00022840"/>
    </source>
</evidence>
<keyword evidence="9" id="KW-0472">Membrane</keyword>
<protein>
    <recommendedName>
        <fullName evidence="2">histidine kinase</fullName>
        <ecNumber evidence="2">2.7.13.3</ecNumber>
    </recommendedName>
</protein>
<dbReference type="GO" id="GO:0016020">
    <property type="term" value="C:membrane"/>
    <property type="evidence" value="ECO:0007669"/>
    <property type="project" value="InterPro"/>
</dbReference>
<dbReference type="GO" id="GO:0005524">
    <property type="term" value="F:ATP binding"/>
    <property type="evidence" value="ECO:0007669"/>
    <property type="project" value="UniProtKB-KW"/>
</dbReference>
<feature type="domain" description="Histidine kinase" evidence="10">
    <location>
        <begin position="402"/>
        <end position="586"/>
    </location>
</feature>
<dbReference type="GO" id="GO:0046983">
    <property type="term" value="F:protein dimerization activity"/>
    <property type="evidence" value="ECO:0007669"/>
    <property type="project" value="InterPro"/>
</dbReference>
<dbReference type="InterPro" id="IPR005467">
    <property type="entry name" value="His_kinase_dom"/>
</dbReference>
<evidence type="ECO:0000256" key="5">
    <source>
        <dbReference type="ARBA" id="ARBA00022741"/>
    </source>
</evidence>
<dbReference type="InterPro" id="IPR036890">
    <property type="entry name" value="HATPase_C_sf"/>
</dbReference>
<keyword evidence="7" id="KW-0067">ATP-binding</keyword>
<dbReference type="InterPro" id="IPR050482">
    <property type="entry name" value="Sensor_HK_TwoCompSys"/>
</dbReference>
<dbReference type="SMART" id="SM00387">
    <property type="entry name" value="HATPase_c"/>
    <property type="match status" value="1"/>
</dbReference>
<dbReference type="RefSeq" id="WP_119479393.1">
    <property type="nucleotide sequence ID" value="NZ_QXML01000013.1"/>
</dbReference>
<accession>A0A418PMB6</accession>
<dbReference type="InterPro" id="IPR003594">
    <property type="entry name" value="HATPase_dom"/>
</dbReference>
<evidence type="ECO:0000259" key="10">
    <source>
        <dbReference type="PROSITE" id="PS50109"/>
    </source>
</evidence>
<evidence type="ECO:0000256" key="8">
    <source>
        <dbReference type="ARBA" id="ARBA00023012"/>
    </source>
</evidence>
<dbReference type="Pfam" id="PF07730">
    <property type="entry name" value="HisKA_3"/>
    <property type="match status" value="1"/>
</dbReference>
<feature type="transmembrane region" description="Helical" evidence="9">
    <location>
        <begin position="262"/>
        <end position="281"/>
    </location>
</feature>
<keyword evidence="12" id="KW-1185">Reference proteome</keyword>
<dbReference type="OrthoDB" id="9760839at2"/>
<name>A0A418PMB6_9BACT</name>
<dbReference type="EMBL" id="QXML01000013">
    <property type="protein sequence ID" value="RIW12545.1"/>
    <property type="molecule type" value="Genomic_DNA"/>
</dbReference>
<dbReference type="EC" id="2.7.13.3" evidence="2"/>
<dbReference type="PANTHER" id="PTHR24421">
    <property type="entry name" value="NITRATE/NITRITE SENSOR PROTEIN NARX-RELATED"/>
    <property type="match status" value="1"/>
</dbReference>
<dbReference type="AlphaFoldDB" id="A0A418PMB6"/>
<dbReference type="GO" id="GO:0000155">
    <property type="term" value="F:phosphorelay sensor kinase activity"/>
    <property type="evidence" value="ECO:0007669"/>
    <property type="project" value="InterPro"/>
</dbReference>
<dbReference type="PROSITE" id="PS50109">
    <property type="entry name" value="HIS_KIN"/>
    <property type="match status" value="1"/>
</dbReference>
<comment type="catalytic activity">
    <reaction evidence="1">
        <text>ATP + protein L-histidine = ADP + protein N-phospho-L-histidine.</text>
        <dbReference type="EC" id="2.7.13.3"/>
    </reaction>
</comment>
<evidence type="ECO:0000256" key="6">
    <source>
        <dbReference type="ARBA" id="ARBA00022777"/>
    </source>
</evidence>
<evidence type="ECO:0000256" key="4">
    <source>
        <dbReference type="ARBA" id="ARBA00022679"/>
    </source>
</evidence>
<dbReference type="Pfam" id="PF02518">
    <property type="entry name" value="HATPase_c"/>
    <property type="match status" value="1"/>
</dbReference>
<evidence type="ECO:0000313" key="11">
    <source>
        <dbReference type="EMBL" id="RIW12545.1"/>
    </source>
</evidence>
<comment type="caution">
    <text evidence="11">The sequence shown here is derived from an EMBL/GenBank/DDBJ whole genome shotgun (WGS) entry which is preliminary data.</text>
</comment>
<dbReference type="Gene3D" id="1.20.5.1930">
    <property type="match status" value="1"/>
</dbReference>
<dbReference type="CDD" id="cd16917">
    <property type="entry name" value="HATPase_UhpB-NarQ-NarX-like"/>
    <property type="match status" value="1"/>
</dbReference>
<dbReference type="InterPro" id="IPR011712">
    <property type="entry name" value="Sig_transdc_His_kin_sub3_dim/P"/>
</dbReference>